<dbReference type="SUPFAM" id="SSF46934">
    <property type="entry name" value="UBA-like"/>
    <property type="match status" value="1"/>
</dbReference>
<dbReference type="PANTHER" id="PTHR11741">
    <property type="entry name" value="ELONGATION FACTOR TS"/>
    <property type="match status" value="1"/>
</dbReference>
<evidence type="ECO:0000313" key="11">
    <source>
        <dbReference type="Proteomes" id="UP000664277"/>
    </source>
</evidence>
<dbReference type="InterPro" id="IPR001816">
    <property type="entry name" value="Transl_elong_EFTs/EF1B"/>
</dbReference>
<dbReference type="InterPro" id="IPR036402">
    <property type="entry name" value="EF-Ts_dimer_sf"/>
</dbReference>
<evidence type="ECO:0000256" key="4">
    <source>
        <dbReference type="ARBA" id="ARBA00022917"/>
    </source>
</evidence>
<name>A0A8J7PLC9_9BACT</name>
<dbReference type="PANTHER" id="PTHR11741:SF10">
    <property type="entry name" value="POLYPROTEIN OF EF-TS, CHLOROPLASTIC"/>
    <property type="match status" value="1"/>
</dbReference>
<protein>
    <recommendedName>
        <fullName evidence="2 6">Elongation factor Ts</fullName>
        <shortName evidence="6">EF-Ts</shortName>
    </recommendedName>
</protein>
<comment type="function">
    <text evidence="5 6 7">Associates with the EF-Tu.GDP complex and induces the exchange of GDP to GTP. It remains bound to the aminoacyl-tRNA.EF-Tu.GTP complex up to the GTP hydrolysis stage on the ribosome.</text>
</comment>
<evidence type="ECO:0000256" key="1">
    <source>
        <dbReference type="ARBA" id="ARBA00005532"/>
    </source>
</evidence>
<dbReference type="PROSITE" id="PS01127">
    <property type="entry name" value="EF_TS_2"/>
    <property type="match status" value="1"/>
</dbReference>
<accession>A0A8J7PLC9</accession>
<dbReference type="GO" id="GO:0005737">
    <property type="term" value="C:cytoplasm"/>
    <property type="evidence" value="ECO:0007669"/>
    <property type="project" value="UniProtKB-SubCell"/>
</dbReference>
<comment type="similarity">
    <text evidence="1 6 7">Belongs to the EF-Ts family.</text>
</comment>
<evidence type="ECO:0000313" key="10">
    <source>
        <dbReference type="EMBL" id="MBN8659972.1"/>
    </source>
</evidence>
<dbReference type="EMBL" id="JAFLCK010000006">
    <property type="protein sequence ID" value="MBN8659972.1"/>
    <property type="molecule type" value="Genomic_DNA"/>
</dbReference>
<dbReference type="HAMAP" id="MF_00050">
    <property type="entry name" value="EF_Ts"/>
    <property type="match status" value="1"/>
</dbReference>
<dbReference type="Pfam" id="PF00889">
    <property type="entry name" value="EF_TS"/>
    <property type="match status" value="1"/>
</dbReference>
<dbReference type="PROSITE" id="PS01126">
    <property type="entry name" value="EF_TS_1"/>
    <property type="match status" value="1"/>
</dbReference>
<dbReference type="FunFam" id="1.10.8.10:FF:000001">
    <property type="entry name" value="Elongation factor Ts"/>
    <property type="match status" value="1"/>
</dbReference>
<dbReference type="SUPFAM" id="SSF54713">
    <property type="entry name" value="Elongation factor Ts (EF-Ts), dimerisation domain"/>
    <property type="match status" value="2"/>
</dbReference>
<keyword evidence="6" id="KW-0963">Cytoplasm</keyword>
<dbReference type="InterPro" id="IPR009060">
    <property type="entry name" value="UBA-like_sf"/>
</dbReference>
<dbReference type="GO" id="GO:0003746">
    <property type="term" value="F:translation elongation factor activity"/>
    <property type="evidence" value="ECO:0007669"/>
    <property type="project" value="UniProtKB-UniRule"/>
</dbReference>
<dbReference type="Gene3D" id="1.10.286.20">
    <property type="match status" value="1"/>
</dbReference>
<dbReference type="Proteomes" id="UP000664277">
    <property type="component" value="Unassembled WGS sequence"/>
</dbReference>
<evidence type="ECO:0000256" key="5">
    <source>
        <dbReference type="ARBA" id="ARBA00025453"/>
    </source>
</evidence>
<reference evidence="10" key="1">
    <citation type="submission" date="2021-02" db="EMBL/GenBank/DDBJ databases">
        <title>Genome-Resolved Metagenomics of a Microbial Community Performing Photosynthetic Biological Nutrient Removal.</title>
        <authorList>
            <person name="Mcdaniel E.A."/>
        </authorList>
    </citation>
    <scope>NUCLEOTIDE SEQUENCE</scope>
    <source>
        <strain evidence="10">UWPOB_OBS1</strain>
    </source>
</reference>
<evidence type="ECO:0000256" key="7">
    <source>
        <dbReference type="RuleBase" id="RU000642"/>
    </source>
</evidence>
<evidence type="ECO:0000256" key="3">
    <source>
        <dbReference type="ARBA" id="ARBA00022768"/>
    </source>
</evidence>
<organism evidence="10 11">
    <name type="scientific">Candidatus Obscuribacter phosphatis</name>
    <dbReference type="NCBI Taxonomy" id="1906157"/>
    <lineage>
        <taxon>Bacteria</taxon>
        <taxon>Bacillati</taxon>
        <taxon>Candidatus Melainabacteria</taxon>
        <taxon>Candidatus Obscuribacterales</taxon>
        <taxon>Candidatus Obscuribacteraceae</taxon>
        <taxon>Candidatus Obscuribacter</taxon>
    </lineage>
</organism>
<keyword evidence="3 6" id="KW-0251">Elongation factor</keyword>
<evidence type="ECO:0000256" key="2">
    <source>
        <dbReference type="ARBA" id="ARBA00016956"/>
    </source>
</evidence>
<dbReference type="NCBIfam" id="TIGR00116">
    <property type="entry name" value="tsf"/>
    <property type="match status" value="1"/>
</dbReference>
<dbReference type="InterPro" id="IPR014039">
    <property type="entry name" value="Transl_elong_EFTs/EF1B_dimer"/>
</dbReference>
<evidence type="ECO:0000259" key="9">
    <source>
        <dbReference type="Pfam" id="PF00889"/>
    </source>
</evidence>
<sequence length="303" mass="32432">MSTVVEISASMVKDLREKSGAAMMDCKKALVEAGGDFEKAFEILRQKGAAAAGKKASRITSEGLVVGQVSECGKACALVEVNCETDFVARNEEFQALGKELAAIALKEKPATVEALLEKPSSKGTVKELITEAIAKTGENIQVKRLEVFDLKEGTGSTGLYIHTLGGKMGAIVELSTDKCVNGCADTKALAREVAMHVVSAKPTYLDREAVPAEMIENERRIESGKADLADKKPEMRDKIVAGRVDKILAERCLTEQPFVKEQSTSVGKYLAAKGKELGITIKPVRFALFILGEGDAPQQAEA</sequence>
<dbReference type="Gene3D" id="3.30.479.20">
    <property type="entry name" value="Elongation factor Ts, dimerisation domain"/>
    <property type="match status" value="2"/>
</dbReference>
<proteinExistence type="inferred from homology"/>
<dbReference type="InterPro" id="IPR018101">
    <property type="entry name" value="Transl_elong_Ts_CS"/>
</dbReference>
<dbReference type="AlphaFoldDB" id="A0A8J7PLC9"/>
<evidence type="ECO:0000256" key="8">
    <source>
        <dbReference type="RuleBase" id="RU000643"/>
    </source>
</evidence>
<dbReference type="Gene3D" id="1.10.8.10">
    <property type="entry name" value="DNA helicase RuvA subunit, C-terminal domain"/>
    <property type="match status" value="1"/>
</dbReference>
<dbReference type="CDD" id="cd14275">
    <property type="entry name" value="UBA_EF-Ts"/>
    <property type="match status" value="1"/>
</dbReference>
<comment type="caution">
    <text evidence="10">The sequence shown here is derived from an EMBL/GenBank/DDBJ whole genome shotgun (WGS) entry which is preliminary data.</text>
</comment>
<evidence type="ECO:0000256" key="6">
    <source>
        <dbReference type="HAMAP-Rule" id="MF_00050"/>
    </source>
</evidence>
<comment type="subcellular location">
    <subcellularLocation>
        <location evidence="6 8">Cytoplasm</location>
    </subcellularLocation>
</comment>
<feature type="region of interest" description="Involved in Mg(2+) ion dislocation from EF-Tu" evidence="6">
    <location>
        <begin position="85"/>
        <end position="88"/>
    </location>
</feature>
<gene>
    <name evidence="6" type="primary">tsf</name>
    <name evidence="10" type="ORF">J0M35_06385</name>
</gene>
<feature type="domain" description="Translation elongation factor EFTs/EF1B dimerisation" evidence="9">
    <location>
        <begin position="77"/>
        <end position="294"/>
    </location>
</feature>
<keyword evidence="4 6" id="KW-0648">Protein biosynthesis</keyword>